<protein>
    <submittedName>
        <fullName evidence="2">N1334 protein</fullName>
    </submittedName>
</protein>
<feature type="chain" id="PRO_5002644434" evidence="1">
    <location>
        <begin position="25"/>
        <end position="122"/>
    </location>
</feature>
<organism evidence="2">
    <name type="scientific">Saccharomyces cerevisiae</name>
    <name type="common">Baker's yeast</name>
    <dbReference type="NCBI Taxonomy" id="4932"/>
    <lineage>
        <taxon>Eukaryota</taxon>
        <taxon>Fungi</taxon>
        <taxon>Dikarya</taxon>
        <taxon>Ascomycota</taxon>
        <taxon>Saccharomycotina</taxon>
        <taxon>Saccharomycetes</taxon>
        <taxon>Saccharomycetales</taxon>
        <taxon>Saccharomycetaceae</taxon>
        <taxon>Saccharomyces</taxon>
    </lineage>
</organism>
<evidence type="ECO:0000256" key="1">
    <source>
        <dbReference type="SAM" id="SignalP"/>
    </source>
</evidence>
<feature type="signal peptide" evidence="1">
    <location>
        <begin position="1"/>
        <end position="24"/>
    </location>
</feature>
<reference evidence="2" key="3">
    <citation type="journal article" date="1998" name="J. Cell Biol.">
        <title>Pex17p of Saccharomyces cerevisiae is a novel peroxin and component of the peroxisomal protein translocation machinery.</title>
        <authorList>
            <person name="Huhse B."/>
            <person name="Rehling P."/>
            <person name="Albertini M."/>
            <person name="Blank L."/>
            <person name="Meller K."/>
            <person name="Kunau W.H."/>
        </authorList>
    </citation>
    <scope>NUCLEOTIDE SEQUENCE</scope>
    <source>
        <strain evidence="2">FY1679</strain>
    </source>
</reference>
<proteinExistence type="predicted"/>
<reference evidence="2" key="2">
    <citation type="journal article" date="1995" name="Yeast">
        <title>The sequence of a 13.5 kb DNA segment from the left arm of yeast chromosome XIV reveals MER1; RAP1; a new putative member of the DNA replication complex and a new putative serine/threonine phosphatase gene.</title>
        <authorList>
            <person name="Coster F."/>
            <person name="van Dyck L."/>
            <person name="Jonniaux J.L."/>
            <person name="Purnelle B."/>
            <person name="Goffeau A."/>
        </authorList>
    </citation>
    <scope>NUCLEOTIDE SEQUENCE</scope>
    <source>
        <strain evidence="2">FY1679</strain>
    </source>
</reference>
<evidence type="ECO:0000313" key="2">
    <source>
        <dbReference type="EMBL" id="CAA55499.1"/>
    </source>
</evidence>
<keyword evidence="1" id="KW-0732">Signal</keyword>
<gene>
    <name evidence="2" type="primary">N1334</name>
</gene>
<reference evidence="2" key="1">
    <citation type="journal article" date="1994" name="Yeast">
        <title>A 21.7 kb DNA segment on the left arm of yeast chromosome XIV carries WHI3, GCR2, SPX18, SPX19, an homologue to the heat shock gene SSB1 and 8 new open reading frames of unknown function.</title>
        <authorList>
            <person name="Jonniaux J.L."/>
            <person name="Coster F."/>
            <person name="Purnelle B."/>
            <person name="Goffeau A."/>
        </authorList>
    </citation>
    <scope>NUCLEOTIDE SEQUENCE</scope>
    <source>
        <strain evidence="2">FY1679</strain>
    </source>
</reference>
<dbReference type="AlphaFoldDB" id="A2NXP6"/>
<sequence>MTAFSTFLPILASAISFILVKTIAEISCGEKVLVSSKYWTSMTGLPSTSITLKGQVFMSFWTDSSSNLLPIKRLASKTVFLGFKAAWFLAASPINLSCGVKATKDGVTLLPCSLAIISTEDS</sequence>
<accession>A2NXP6</accession>
<name>A2NXP6_YEASX</name>
<dbReference type="EMBL" id="X78898">
    <property type="protein sequence ID" value="CAA55499.1"/>
    <property type="molecule type" value="Genomic_DNA"/>
</dbReference>